<feature type="compositionally biased region" description="Basic and acidic residues" evidence="1">
    <location>
        <begin position="40"/>
        <end position="64"/>
    </location>
</feature>
<organism evidence="2">
    <name type="scientific">Streptomyces sp. NBC_00049</name>
    <dbReference type="NCBI Taxonomy" id="2903617"/>
    <lineage>
        <taxon>Bacteria</taxon>
        <taxon>Bacillati</taxon>
        <taxon>Actinomycetota</taxon>
        <taxon>Actinomycetes</taxon>
        <taxon>Kitasatosporales</taxon>
        <taxon>Streptomycetaceae</taxon>
        <taxon>Streptomyces</taxon>
    </lineage>
</organism>
<name>A0AAU2JWU5_9ACTN</name>
<gene>
    <name evidence="2" type="ORF">OG327_24595</name>
</gene>
<evidence type="ECO:0000256" key="1">
    <source>
        <dbReference type="SAM" id="MobiDB-lite"/>
    </source>
</evidence>
<proteinExistence type="predicted"/>
<accession>A0AAU2JWU5</accession>
<protein>
    <submittedName>
        <fullName evidence="2">Uncharacterized protein</fullName>
    </submittedName>
</protein>
<dbReference type="AlphaFoldDB" id="A0AAU2JWU5"/>
<sequence length="64" mass="6559">MEELAYVATKMARGIAGLAYVFGDSLMSVGGPDAANQPPRPDKATDGNKGEDSGESKGEADGTR</sequence>
<feature type="region of interest" description="Disordered" evidence="1">
    <location>
        <begin position="27"/>
        <end position="64"/>
    </location>
</feature>
<dbReference type="EMBL" id="CP108264">
    <property type="protein sequence ID" value="WTU76246.1"/>
    <property type="molecule type" value="Genomic_DNA"/>
</dbReference>
<reference evidence="2" key="1">
    <citation type="submission" date="2022-10" db="EMBL/GenBank/DDBJ databases">
        <title>The complete genomes of actinobacterial strains from the NBC collection.</title>
        <authorList>
            <person name="Joergensen T.S."/>
            <person name="Alvarez Arevalo M."/>
            <person name="Sterndorff E.B."/>
            <person name="Faurdal D."/>
            <person name="Vuksanovic O."/>
            <person name="Mourched A.-S."/>
            <person name="Charusanti P."/>
            <person name="Shaw S."/>
            <person name="Blin K."/>
            <person name="Weber T."/>
        </authorList>
    </citation>
    <scope>NUCLEOTIDE SEQUENCE</scope>
    <source>
        <strain evidence="2">NBC_00049</strain>
    </source>
</reference>
<evidence type="ECO:0000313" key="2">
    <source>
        <dbReference type="EMBL" id="WTU76246.1"/>
    </source>
</evidence>